<sequence>MNKEQEILFAVLERPGLYVGKNRLDYVGNFFSGFTYHAGLSPDNKLETNFNYPMQKWLFYKESVSIAHSASINGWSVLSRCYGNNEDGCNKLKEFLQELWIENTISDSEDRGVDDTVGCHIYQIYRYYHWKLSSFVETFSFEVSKDYYPVSERIKKWIGEIEYSYESLIPLIRKMVDEPFDRLKIYLHYDRYFLQVRFLYYSESNGWIDNVELIDKDDYYLHLTILHAYTAIIQREEHPSHVITIEFENNEISINYKGMEDYWYKIFNEDLDKNYASKEPMAMLYNEWKANVV</sequence>
<keyword evidence="2" id="KW-1185">Reference proteome</keyword>
<accession>A0ABU0E638</accession>
<dbReference type="EMBL" id="JAUSUR010000006">
    <property type="protein sequence ID" value="MDQ0362276.1"/>
    <property type="molecule type" value="Genomic_DNA"/>
</dbReference>
<reference evidence="1 2" key="1">
    <citation type="submission" date="2023-07" db="EMBL/GenBank/DDBJ databases">
        <title>Genomic Encyclopedia of Type Strains, Phase IV (KMG-IV): sequencing the most valuable type-strain genomes for metagenomic binning, comparative biology and taxonomic classification.</title>
        <authorList>
            <person name="Goeker M."/>
        </authorList>
    </citation>
    <scope>NUCLEOTIDE SEQUENCE [LARGE SCALE GENOMIC DNA]</scope>
    <source>
        <strain evidence="1 2">DSM 16784</strain>
    </source>
</reference>
<dbReference type="Proteomes" id="UP001230220">
    <property type="component" value="Unassembled WGS sequence"/>
</dbReference>
<evidence type="ECO:0008006" key="3">
    <source>
        <dbReference type="Google" id="ProtNLM"/>
    </source>
</evidence>
<dbReference type="RefSeq" id="WP_307409742.1">
    <property type="nucleotide sequence ID" value="NZ_JAUSUR010000006.1"/>
</dbReference>
<protein>
    <recommendedName>
        <fullName evidence="3">DUF3885 domain-containing protein</fullName>
    </recommendedName>
</protein>
<gene>
    <name evidence="1" type="ORF">J2S15_003030</name>
</gene>
<name>A0ABU0E638_9FIRM</name>
<evidence type="ECO:0000313" key="2">
    <source>
        <dbReference type="Proteomes" id="UP001230220"/>
    </source>
</evidence>
<proteinExistence type="predicted"/>
<comment type="caution">
    <text evidence="1">The sequence shown here is derived from an EMBL/GenBank/DDBJ whole genome shotgun (WGS) entry which is preliminary data.</text>
</comment>
<organism evidence="1 2">
    <name type="scientific">Breznakia pachnodae</name>
    <dbReference type="NCBI Taxonomy" id="265178"/>
    <lineage>
        <taxon>Bacteria</taxon>
        <taxon>Bacillati</taxon>
        <taxon>Bacillota</taxon>
        <taxon>Erysipelotrichia</taxon>
        <taxon>Erysipelotrichales</taxon>
        <taxon>Erysipelotrichaceae</taxon>
        <taxon>Breznakia</taxon>
    </lineage>
</organism>
<evidence type="ECO:0000313" key="1">
    <source>
        <dbReference type="EMBL" id="MDQ0362276.1"/>
    </source>
</evidence>